<sequence>MSNPFQRQLFFLNEQNSRLAEIIIIGAIAALSLALGLWNISGDLPYASRIDESIFVNSAVNMAATGDLNPRWFGNPGSTVIYPLAAVYAIQNFTSNSYSFNKFSEHLTSRLLANPSDLYLIGRFFVLFYAVLTIAIVYLIGRDFFDRKVGLLAIWLMAIYPIFIIHSQWVRSDTASIFFGYLALWLMLKLNDRPTKKNYILTGASIGLAMASRYFFLALLVLFILNHFFFLRNNSAKTWGKLTLGIASALIFFAVTTPYFFLDLPTSMANLVLEARTLQPGADGFSPFGNFSWYIFRAIPWSISWPQFLLALGGLLFVIKQRKTPQLLMAIFLIIYILEISLSPLHWQRWIIPILPILAILVVQALVKIITYLAYRLKLHPSLSSIIAALAIIFISIPPLGDIYSINLNRQQVSNQVLVGHWIQNNLPVNGLIAYEFSPDPLLSTDTRIHQGLPLAVMGTVSWYKQQAYRYIIISEEERQWLTQTPNRYGALSVFYKDLDEQGLLLKSFPSRTKCPRSLGDQFCGSPAIKIYELSDN</sequence>
<dbReference type="EMBL" id="MGEK01000003">
    <property type="protein sequence ID" value="OGL83089.1"/>
    <property type="molecule type" value="Genomic_DNA"/>
</dbReference>
<evidence type="ECO:0000256" key="5">
    <source>
        <dbReference type="ARBA" id="ARBA00022692"/>
    </source>
</evidence>
<keyword evidence="2" id="KW-1003">Cell membrane</keyword>
<proteinExistence type="predicted"/>
<keyword evidence="4" id="KW-0808">Transferase</keyword>
<feature type="transmembrane region" description="Helical" evidence="8">
    <location>
        <begin position="242"/>
        <end position="262"/>
    </location>
</feature>
<dbReference type="GO" id="GO:0009103">
    <property type="term" value="P:lipopolysaccharide biosynthetic process"/>
    <property type="evidence" value="ECO:0007669"/>
    <property type="project" value="UniProtKB-ARBA"/>
</dbReference>
<dbReference type="InterPro" id="IPR038731">
    <property type="entry name" value="RgtA/B/C-like"/>
</dbReference>
<keyword evidence="5 8" id="KW-0812">Transmembrane</keyword>
<gene>
    <name evidence="10" type="ORF">A2936_05240</name>
</gene>
<evidence type="ECO:0000259" key="9">
    <source>
        <dbReference type="Pfam" id="PF13231"/>
    </source>
</evidence>
<dbReference type="PANTHER" id="PTHR33908:SF11">
    <property type="entry name" value="MEMBRANE PROTEIN"/>
    <property type="match status" value="1"/>
</dbReference>
<dbReference type="Pfam" id="PF13231">
    <property type="entry name" value="PMT_2"/>
    <property type="match status" value="1"/>
</dbReference>
<evidence type="ECO:0000256" key="8">
    <source>
        <dbReference type="SAM" id="Phobius"/>
    </source>
</evidence>
<evidence type="ECO:0000256" key="3">
    <source>
        <dbReference type="ARBA" id="ARBA00022676"/>
    </source>
</evidence>
<feature type="transmembrane region" description="Helical" evidence="8">
    <location>
        <begin position="208"/>
        <end position="230"/>
    </location>
</feature>
<feature type="transmembrane region" description="Helical" evidence="8">
    <location>
        <begin position="350"/>
        <end position="375"/>
    </location>
</feature>
<feature type="transmembrane region" description="Helical" evidence="8">
    <location>
        <begin position="298"/>
        <end position="319"/>
    </location>
</feature>
<feature type="transmembrane region" description="Helical" evidence="8">
    <location>
        <begin position="382"/>
        <end position="401"/>
    </location>
</feature>
<comment type="subcellular location">
    <subcellularLocation>
        <location evidence="1">Cell membrane</location>
        <topology evidence="1">Multi-pass membrane protein</topology>
    </subcellularLocation>
</comment>
<evidence type="ECO:0000256" key="1">
    <source>
        <dbReference type="ARBA" id="ARBA00004651"/>
    </source>
</evidence>
<evidence type="ECO:0000313" key="11">
    <source>
        <dbReference type="Proteomes" id="UP000176846"/>
    </source>
</evidence>
<name>A0A1F7UXW1_9BACT</name>
<evidence type="ECO:0000256" key="2">
    <source>
        <dbReference type="ARBA" id="ARBA00022475"/>
    </source>
</evidence>
<dbReference type="PANTHER" id="PTHR33908">
    <property type="entry name" value="MANNOSYLTRANSFERASE YKCB-RELATED"/>
    <property type="match status" value="1"/>
</dbReference>
<keyword evidence="3" id="KW-0328">Glycosyltransferase</keyword>
<feature type="domain" description="Glycosyltransferase RgtA/B/C/D-like" evidence="9">
    <location>
        <begin position="123"/>
        <end position="255"/>
    </location>
</feature>
<dbReference type="InterPro" id="IPR050297">
    <property type="entry name" value="LipidA_mod_glycosyltrf_83"/>
</dbReference>
<organism evidence="10 11">
    <name type="scientific">Candidatus Uhrbacteria bacterium RIFCSPLOWO2_01_FULL_47_25</name>
    <dbReference type="NCBI Taxonomy" id="1802402"/>
    <lineage>
        <taxon>Bacteria</taxon>
        <taxon>Candidatus Uhriibacteriota</taxon>
    </lineage>
</organism>
<accession>A0A1F7UXW1</accession>
<dbReference type="GO" id="GO:0005886">
    <property type="term" value="C:plasma membrane"/>
    <property type="evidence" value="ECO:0007669"/>
    <property type="project" value="UniProtKB-SubCell"/>
</dbReference>
<reference evidence="10 11" key="1">
    <citation type="journal article" date="2016" name="Nat. Commun.">
        <title>Thousands of microbial genomes shed light on interconnected biogeochemical processes in an aquifer system.</title>
        <authorList>
            <person name="Anantharaman K."/>
            <person name="Brown C.T."/>
            <person name="Hug L.A."/>
            <person name="Sharon I."/>
            <person name="Castelle C.J."/>
            <person name="Probst A.J."/>
            <person name="Thomas B.C."/>
            <person name="Singh A."/>
            <person name="Wilkins M.J."/>
            <person name="Karaoz U."/>
            <person name="Brodie E.L."/>
            <person name="Williams K.H."/>
            <person name="Hubbard S.S."/>
            <person name="Banfield J.F."/>
        </authorList>
    </citation>
    <scope>NUCLEOTIDE SEQUENCE [LARGE SCALE GENOMIC DNA]</scope>
</reference>
<protein>
    <recommendedName>
        <fullName evidence="9">Glycosyltransferase RgtA/B/C/D-like domain-containing protein</fullName>
    </recommendedName>
</protein>
<dbReference type="AlphaFoldDB" id="A0A1F7UXW1"/>
<feature type="transmembrane region" description="Helical" evidence="8">
    <location>
        <begin position="120"/>
        <end position="141"/>
    </location>
</feature>
<evidence type="ECO:0000256" key="7">
    <source>
        <dbReference type="ARBA" id="ARBA00023136"/>
    </source>
</evidence>
<dbReference type="Proteomes" id="UP000176846">
    <property type="component" value="Unassembled WGS sequence"/>
</dbReference>
<keyword evidence="7 8" id="KW-0472">Membrane</keyword>
<dbReference type="GO" id="GO:0016763">
    <property type="term" value="F:pentosyltransferase activity"/>
    <property type="evidence" value="ECO:0007669"/>
    <property type="project" value="TreeGrafter"/>
</dbReference>
<feature type="transmembrane region" description="Helical" evidence="8">
    <location>
        <begin position="147"/>
        <end position="165"/>
    </location>
</feature>
<comment type="caution">
    <text evidence="10">The sequence shown here is derived from an EMBL/GenBank/DDBJ whole genome shotgun (WGS) entry which is preliminary data.</text>
</comment>
<feature type="transmembrane region" description="Helical" evidence="8">
    <location>
        <begin position="326"/>
        <end position="344"/>
    </location>
</feature>
<evidence type="ECO:0000256" key="4">
    <source>
        <dbReference type="ARBA" id="ARBA00022679"/>
    </source>
</evidence>
<keyword evidence="6 8" id="KW-1133">Transmembrane helix</keyword>
<evidence type="ECO:0000256" key="6">
    <source>
        <dbReference type="ARBA" id="ARBA00022989"/>
    </source>
</evidence>
<evidence type="ECO:0000313" key="10">
    <source>
        <dbReference type="EMBL" id="OGL83089.1"/>
    </source>
</evidence>
<feature type="transmembrane region" description="Helical" evidence="8">
    <location>
        <begin position="20"/>
        <end position="40"/>
    </location>
</feature>